<dbReference type="AlphaFoldDB" id="A0A1J5PCL4"/>
<evidence type="ECO:0000313" key="2">
    <source>
        <dbReference type="EMBL" id="OIQ65559.1"/>
    </source>
</evidence>
<dbReference type="PROSITE" id="PS50109">
    <property type="entry name" value="HIS_KIN"/>
    <property type="match status" value="1"/>
</dbReference>
<comment type="caution">
    <text evidence="2">The sequence shown here is derived from an EMBL/GenBank/DDBJ whole genome shotgun (WGS) entry which is preliminary data.</text>
</comment>
<dbReference type="GO" id="GO:0004673">
    <property type="term" value="F:protein histidine kinase activity"/>
    <property type="evidence" value="ECO:0007669"/>
    <property type="project" value="UniProtKB-EC"/>
</dbReference>
<dbReference type="InterPro" id="IPR003594">
    <property type="entry name" value="HATPase_dom"/>
</dbReference>
<dbReference type="InterPro" id="IPR004358">
    <property type="entry name" value="Sig_transdc_His_kin-like_C"/>
</dbReference>
<organism evidence="2">
    <name type="scientific">mine drainage metagenome</name>
    <dbReference type="NCBI Taxonomy" id="410659"/>
    <lineage>
        <taxon>unclassified sequences</taxon>
        <taxon>metagenomes</taxon>
        <taxon>ecological metagenomes</taxon>
    </lineage>
</organism>
<reference evidence="2" key="1">
    <citation type="submission" date="2016-10" db="EMBL/GenBank/DDBJ databases">
        <title>Sequence of Gallionella enrichment culture.</title>
        <authorList>
            <person name="Poehlein A."/>
            <person name="Muehling M."/>
            <person name="Daniel R."/>
        </authorList>
    </citation>
    <scope>NUCLEOTIDE SEQUENCE</scope>
</reference>
<proteinExistence type="predicted"/>
<dbReference type="SMART" id="SM00387">
    <property type="entry name" value="HATPase_c"/>
    <property type="match status" value="1"/>
</dbReference>
<dbReference type="Pfam" id="PF02518">
    <property type="entry name" value="HATPase_c"/>
    <property type="match status" value="1"/>
</dbReference>
<evidence type="ECO:0000259" key="1">
    <source>
        <dbReference type="PROSITE" id="PS50109"/>
    </source>
</evidence>
<dbReference type="EC" id="2.7.13.3" evidence="2"/>
<dbReference type="SUPFAM" id="SSF55874">
    <property type="entry name" value="ATPase domain of HSP90 chaperone/DNA topoisomerase II/histidine kinase"/>
    <property type="match status" value="1"/>
</dbReference>
<dbReference type="InterPro" id="IPR005467">
    <property type="entry name" value="His_kinase_dom"/>
</dbReference>
<dbReference type="PRINTS" id="PR00344">
    <property type="entry name" value="BCTRLSENSOR"/>
</dbReference>
<dbReference type="PANTHER" id="PTHR43065:SF42">
    <property type="entry name" value="TWO-COMPONENT SENSOR PPRA"/>
    <property type="match status" value="1"/>
</dbReference>
<accession>A0A1J5PCL4</accession>
<gene>
    <name evidence="2" type="primary">zraS_36</name>
    <name evidence="2" type="ORF">GALL_528800</name>
</gene>
<sequence length="137" mass="14738">MITHLDETLPLANVVPQDIGRVLLNLFTNAFYAVQEKQKTAVTAYKPTITLSTKSITAPGPKSSQSIEIIVQDNGTGIPDSVKEKIMQPFFTTKPTGQGTGLGLSLSHDIVVKGHGGMINIDTKEGEFTKFIVTIPV</sequence>
<dbReference type="Gene3D" id="3.30.565.10">
    <property type="entry name" value="Histidine kinase-like ATPase, C-terminal domain"/>
    <property type="match status" value="1"/>
</dbReference>
<keyword evidence="2" id="KW-0808">Transferase</keyword>
<dbReference type="InterPro" id="IPR036890">
    <property type="entry name" value="HATPase_C_sf"/>
</dbReference>
<feature type="domain" description="Histidine kinase" evidence="1">
    <location>
        <begin position="1"/>
        <end position="137"/>
    </location>
</feature>
<name>A0A1J5PCL4_9ZZZZ</name>
<protein>
    <submittedName>
        <fullName evidence="2">Sensor protein ZraS</fullName>
        <ecNumber evidence="2">2.7.13.3</ecNumber>
    </submittedName>
</protein>
<dbReference type="PANTHER" id="PTHR43065">
    <property type="entry name" value="SENSOR HISTIDINE KINASE"/>
    <property type="match status" value="1"/>
</dbReference>
<dbReference type="EMBL" id="MLJW01007227">
    <property type="protein sequence ID" value="OIQ65559.1"/>
    <property type="molecule type" value="Genomic_DNA"/>
</dbReference>